<dbReference type="AlphaFoldDB" id="A0A2P2JP62"/>
<reference evidence="1" key="1">
    <citation type="submission" date="2018-02" db="EMBL/GenBank/DDBJ databases">
        <title>Rhizophora mucronata_Transcriptome.</title>
        <authorList>
            <person name="Meera S.P."/>
            <person name="Sreeshan A."/>
            <person name="Augustine A."/>
        </authorList>
    </citation>
    <scope>NUCLEOTIDE SEQUENCE</scope>
    <source>
        <tissue evidence="1">Leaf</tissue>
    </source>
</reference>
<sequence length="79" mass="9255">MLALQINKIKLTDPLVDIAFSRKMVQTLSETPQEVDKKTEQMVFLMEQFTSNQSLQIAVSWKEIAVIQYSCNRGRWLRH</sequence>
<protein>
    <submittedName>
        <fullName evidence="1">Uncharacterized protein</fullName>
    </submittedName>
</protein>
<accession>A0A2P2JP62</accession>
<evidence type="ECO:0000313" key="1">
    <source>
        <dbReference type="EMBL" id="MBW95256.1"/>
    </source>
</evidence>
<proteinExistence type="predicted"/>
<name>A0A2P2JP62_RHIMU</name>
<organism evidence="1">
    <name type="scientific">Rhizophora mucronata</name>
    <name type="common">Asiatic mangrove</name>
    <dbReference type="NCBI Taxonomy" id="61149"/>
    <lineage>
        <taxon>Eukaryota</taxon>
        <taxon>Viridiplantae</taxon>
        <taxon>Streptophyta</taxon>
        <taxon>Embryophyta</taxon>
        <taxon>Tracheophyta</taxon>
        <taxon>Spermatophyta</taxon>
        <taxon>Magnoliopsida</taxon>
        <taxon>eudicotyledons</taxon>
        <taxon>Gunneridae</taxon>
        <taxon>Pentapetalae</taxon>
        <taxon>rosids</taxon>
        <taxon>fabids</taxon>
        <taxon>Malpighiales</taxon>
        <taxon>Rhizophoraceae</taxon>
        <taxon>Rhizophora</taxon>
    </lineage>
</organism>
<dbReference type="EMBL" id="GGEC01014773">
    <property type="protein sequence ID" value="MBW95256.1"/>
    <property type="molecule type" value="Transcribed_RNA"/>
</dbReference>